<dbReference type="OrthoDB" id="193329at2759"/>
<evidence type="ECO:0000313" key="3">
    <source>
        <dbReference type="EMBL" id="CAE8595165.1"/>
    </source>
</evidence>
<accession>A0A813E414</accession>
<feature type="compositionally biased region" description="Polar residues" evidence="2">
    <location>
        <begin position="7"/>
        <end position="22"/>
    </location>
</feature>
<dbReference type="PANTHER" id="PTHR40515:SF1">
    <property type="entry name" value="CILIA- AND FLAGELLA-ASSOCIATED PROTEIN 157"/>
    <property type="match status" value="1"/>
</dbReference>
<keyword evidence="1" id="KW-0175">Coiled coil</keyword>
<gene>
    <name evidence="3" type="ORF">PGLA1383_LOCUS13680</name>
</gene>
<feature type="region of interest" description="Disordered" evidence="2">
    <location>
        <begin position="153"/>
        <end position="172"/>
    </location>
</feature>
<dbReference type="EMBL" id="CAJNNV010007640">
    <property type="protein sequence ID" value="CAE8595165.1"/>
    <property type="molecule type" value="Genomic_DNA"/>
</dbReference>
<feature type="compositionally biased region" description="Low complexity" evidence="2">
    <location>
        <begin position="24"/>
        <end position="41"/>
    </location>
</feature>
<feature type="region of interest" description="Disordered" evidence="2">
    <location>
        <begin position="235"/>
        <end position="282"/>
    </location>
</feature>
<feature type="coiled-coil region" evidence="1">
    <location>
        <begin position="294"/>
        <end position="331"/>
    </location>
</feature>
<protein>
    <recommendedName>
        <fullName evidence="5">Cilia- and flagella-associated protein 157</fullName>
    </recommendedName>
</protein>
<keyword evidence="4" id="KW-1185">Reference proteome</keyword>
<proteinExistence type="predicted"/>
<evidence type="ECO:0008006" key="5">
    <source>
        <dbReference type="Google" id="ProtNLM"/>
    </source>
</evidence>
<dbReference type="Proteomes" id="UP000654075">
    <property type="component" value="Unassembled WGS sequence"/>
</dbReference>
<dbReference type="AlphaFoldDB" id="A0A813E414"/>
<organism evidence="3 4">
    <name type="scientific">Polarella glacialis</name>
    <name type="common">Dinoflagellate</name>
    <dbReference type="NCBI Taxonomy" id="89957"/>
    <lineage>
        <taxon>Eukaryota</taxon>
        <taxon>Sar</taxon>
        <taxon>Alveolata</taxon>
        <taxon>Dinophyceae</taxon>
        <taxon>Suessiales</taxon>
        <taxon>Suessiaceae</taxon>
        <taxon>Polarella</taxon>
    </lineage>
</organism>
<evidence type="ECO:0000313" key="4">
    <source>
        <dbReference type="Proteomes" id="UP000654075"/>
    </source>
</evidence>
<evidence type="ECO:0000256" key="1">
    <source>
        <dbReference type="SAM" id="Coils"/>
    </source>
</evidence>
<name>A0A813E414_POLGL</name>
<sequence length="434" mass="49034">MAEDKSVQQMQQTGARLLQTSPGLAEKLASSSKSAGRASAAARDDKDIMISDLQRQVDAEKVKNRSLEDQYKHRVASFAKREKTTLNKIDALEKRLTDGAEHDDHSKRMEVIGNMHGSVVAGLECIQNNTAKILQDQEKDLMRAFRARLKEVSKDLEDQRSRKGEHSTELQARHRRVVAELHEAQELAQTFDKKNQALVAENQKLQERLRTRDDDRQALLRELVLARQQAARLKAQNGKEGAATGDVFPPVSNQTAPSPKGSSRSFSQKQVDQAKLQQTHNKQFEREMAFREAAKKLKRMVEAERRTVRALKQQQAELMQHRTELEVLLKQSLDDVKAEVLRHRMAAEGQTGPAMGVPSDHGPALSTVSVHELTAQDRERVLELLLSQQRVVQLLYSKTFAHPQLPPISPEPVEMRNEPDFTWLGDILPPEDFA</sequence>
<comment type="caution">
    <text evidence="3">The sequence shown here is derived from an EMBL/GenBank/DDBJ whole genome shotgun (WGS) entry which is preliminary data.</text>
</comment>
<reference evidence="3" key="1">
    <citation type="submission" date="2021-02" db="EMBL/GenBank/DDBJ databases">
        <authorList>
            <person name="Dougan E. K."/>
            <person name="Rhodes N."/>
            <person name="Thang M."/>
            <person name="Chan C."/>
        </authorList>
    </citation>
    <scope>NUCLEOTIDE SEQUENCE</scope>
</reference>
<feature type="compositionally biased region" description="Polar residues" evidence="2">
    <location>
        <begin position="251"/>
        <end position="281"/>
    </location>
</feature>
<evidence type="ECO:0000256" key="2">
    <source>
        <dbReference type="SAM" id="MobiDB-lite"/>
    </source>
</evidence>
<dbReference type="OMA" id="WIKRIAQ"/>
<feature type="region of interest" description="Disordered" evidence="2">
    <location>
        <begin position="1"/>
        <end position="48"/>
    </location>
</feature>
<dbReference type="PANTHER" id="PTHR40515">
    <property type="entry name" value="CILIA- AND FLAGELLA-ASSOCIATED PROTEIN 157"/>
    <property type="match status" value="1"/>
</dbReference>